<evidence type="ECO:0000256" key="2">
    <source>
        <dbReference type="ARBA" id="ARBA00022723"/>
    </source>
</evidence>
<evidence type="ECO:0000259" key="5">
    <source>
        <dbReference type="PROSITE" id="PS51007"/>
    </source>
</evidence>
<name>A0ABT5BES9_9BACT</name>
<evidence type="ECO:0000256" key="4">
    <source>
        <dbReference type="PROSITE-ProRule" id="PRU00433"/>
    </source>
</evidence>
<dbReference type="PROSITE" id="PS51007">
    <property type="entry name" value="CYTC"/>
    <property type="match status" value="2"/>
</dbReference>
<evidence type="ECO:0000313" key="7">
    <source>
        <dbReference type="Proteomes" id="UP001217838"/>
    </source>
</evidence>
<keyword evidence="1 4" id="KW-0349">Heme</keyword>
<keyword evidence="7" id="KW-1185">Reference proteome</keyword>
<evidence type="ECO:0000313" key="6">
    <source>
        <dbReference type="EMBL" id="MDC0672115.1"/>
    </source>
</evidence>
<dbReference type="Proteomes" id="UP001217838">
    <property type="component" value="Unassembled WGS sequence"/>
</dbReference>
<sequence>MTGIAAMSFAAGAMLWCGAGPAQQTRPAVEGLRRPFLRGDAAAGQEVFRFETFGNEGFWTGAVRLPQGIMDEQISPLGLLELGMHIDIESVDKKLRKKLEHQFQTDLSKKQAPLLHDPDVTIALIEANAVVGFAAKDVDGDGRVDLRNGDKMGISCAICHTVADGSVYQMPGNRGAVGKRLDGLGTWSLDIGGIIAAGLNSRAYYPNLQLELGGMTIGRAPKGIRRHSSEAEVDAYLRNKDYYPRGTFDETNDGVGNSVQNTPLFRQDLADPYGSAGEFERLQDISSASFSQNLDPTALVTPPGRKFLELRAGPHGEELADNYEAILKETGVTGYPFVHVTEHGLPPGHATSPTGRRVDAKKLADMNAYLADLPIPAGAKVDPAAAARGKQVFLAENCTDCHNVDPLEPLPYMLVDLHALWPGYLPKELLVRKPPLVPIADSPGIYDDKLVVVDASDRSAFRGIPPVFLVDLARKPFFLHDASVPTLDSLFDPGRGEQEPHPFYVEDAEERADLITFLKSLGGPGVQPPGT</sequence>
<dbReference type="InterPro" id="IPR036909">
    <property type="entry name" value="Cyt_c-like_dom_sf"/>
</dbReference>
<dbReference type="PANTHER" id="PTHR30600:SF9">
    <property type="entry name" value="BLR7738 PROTEIN"/>
    <property type="match status" value="1"/>
</dbReference>
<dbReference type="InterPro" id="IPR009056">
    <property type="entry name" value="Cyt_c-like_dom"/>
</dbReference>
<keyword evidence="3 4" id="KW-0408">Iron</keyword>
<feature type="domain" description="Cytochrome c" evidence="5">
    <location>
        <begin position="144"/>
        <end position="374"/>
    </location>
</feature>
<dbReference type="InterPro" id="IPR051395">
    <property type="entry name" value="Cytochrome_c_Peroxidase/MauG"/>
</dbReference>
<organism evidence="6 7">
    <name type="scientific">Nannocystis radixulma</name>
    <dbReference type="NCBI Taxonomy" id="2995305"/>
    <lineage>
        <taxon>Bacteria</taxon>
        <taxon>Pseudomonadati</taxon>
        <taxon>Myxococcota</taxon>
        <taxon>Polyangia</taxon>
        <taxon>Nannocystales</taxon>
        <taxon>Nannocystaceae</taxon>
        <taxon>Nannocystis</taxon>
    </lineage>
</organism>
<proteinExistence type="predicted"/>
<dbReference type="EMBL" id="JAQNDN010000019">
    <property type="protein sequence ID" value="MDC0672115.1"/>
    <property type="molecule type" value="Genomic_DNA"/>
</dbReference>
<reference evidence="6 7" key="1">
    <citation type="submission" date="2022-11" db="EMBL/GenBank/DDBJ databases">
        <title>Minimal conservation of predation-associated metabolite biosynthetic gene clusters underscores biosynthetic potential of Myxococcota including descriptions for ten novel species: Archangium lansinium sp. nov., Myxococcus landrumus sp. nov., Nannocystis bai.</title>
        <authorList>
            <person name="Ahearne A."/>
            <person name="Stevens C."/>
            <person name="Dowd S."/>
        </authorList>
    </citation>
    <scope>NUCLEOTIDE SEQUENCE [LARGE SCALE GENOMIC DNA]</scope>
    <source>
        <strain evidence="6 7">NCELM</strain>
    </source>
</reference>
<evidence type="ECO:0000256" key="3">
    <source>
        <dbReference type="ARBA" id="ARBA00023004"/>
    </source>
</evidence>
<accession>A0ABT5BES9</accession>
<keyword evidence="2 4" id="KW-0479">Metal-binding</keyword>
<gene>
    <name evidence="6" type="ORF">POL58_30490</name>
</gene>
<dbReference type="SUPFAM" id="SSF46626">
    <property type="entry name" value="Cytochrome c"/>
    <property type="match status" value="1"/>
</dbReference>
<dbReference type="PANTHER" id="PTHR30600">
    <property type="entry name" value="CYTOCHROME C PEROXIDASE-RELATED"/>
    <property type="match status" value="1"/>
</dbReference>
<evidence type="ECO:0000256" key="1">
    <source>
        <dbReference type="ARBA" id="ARBA00022617"/>
    </source>
</evidence>
<dbReference type="Gene3D" id="1.10.760.10">
    <property type="entry name" value="Cytochrome c-like domain"/>
    <property type="match status" value="1"/>
</dbReference>
<feature type="domain" description="Cytochrome c" evidence="5">
    <location>
        <begin position="384"/>
        <end position="522"/>
    </location>
</feature>
<protein>
    <recommendedName>
        <fullName evidence="5">Cytochrome c domain-containing protein</fullName>
    </recommendedName>
</protein>
<comment type="caution">
    <text evidence="6">The sequence shown here is derived from an EMBL/GenBank/DDBJ whole genome shotgun (WGS) entry which is preliminary data.</text>
</comment>